<dbReference type="RefSeq" id="WP_208925920.1">
    <property type="nucleotide sequence ID" value="NZ_LK996017.1"/>
</dbReference>
<dbReference type="AlphaFoldDB" id="A0A098B479"/>
<protein>
    <submittedName>
        <fullName evidence="2">Uncharacterized protein</fullName>
    </submittedName>
</protein>
<accession>A0A098B479</accession>
<feature type="compositionally biased region" description="Polar residues" evidence="1">
    <location>
        <begin position="7"/>
        <end position="22"/>
    </location>
</feature>
<name>A0A098B479_DESHA</name>
<evidence type="ECO:0000256" key="1">
    <source>
        <dbReference type="SAM" id="MobiDB-lite"/>
    </source>
</evidence>
<organism evidence="2">
    <name type="scientific">Desulfitobacterium hafniense</name>
    <name type="common">Desulfitobacterium frappieri</name>
    <dbReference type="NCBI Taxonomy" id="49338"/>
    <lineage>
        <taxon>Bacteria</taxon>
        <taxon>Bacillati</taxon>
        <taxon>Bacillota</taxon>
        <taxon>Clostridia</taxon>
        <taxon>Eubacteriales</taxon>
        <taxon>Desulfitobacteriaceae</taxon>
        <taxon>Desulfitobacterium</taxon>
    </lineage>
</organism>
<dbReference type="Pfam" id="PF03885">
    <property type="entry name" value="DUF327"/>
    <property type="match status" value="1"/>
</dbReference>
<dbReference type="Gene3D" id="1.20.120.490">
    <property type="entry name" value="Hypothetical protein TM1646-like domain"/>
    <property type="match status" value="1"/>
</dbReference>
<dbReference type="InterPro" id="IPR024042">
    <property type="entry name" value="TM1646-like_dom_sf"/>
</dbReference>
<proteinExistence type="predicted"/>
<dbReference type="EMBL" id="LK996017">
    <property type="protein sequence ID" value="CDX03152.1"/>
    <property type="molecule type" value="Genomic_DNA"/>
</dbReference>
<feature type="region of interest" description="Disordered" evidence="1">
    <location>
        <begin position="1"/>
        <end position="24"/>
    </location>
</feature>
<sequence>MPLRINGAQQPESLTRTNSSSPKGELDFNQIMSQTRKLQGQELQEFLTRLEKKGQQLAESFSLRDLSDFKDMVKSFLRSTFGQSRRVSEESFWDFQGRPKVLSRINDIDKALEELGQKVLDTQAKPLEILGQIDEIRGLIIDLFG</sequence>
<gene>
    <name evidence="2" type="ORF">DPCES_3265</name>
</gene>
<reference evidence="2" key="1">
    <citation type="submission" date="2014-07" db="EMBL/GenBank/DDBJ databases">
        <authorList>
            <person name="Hornung V.Bastian."/>
        </authorList>
    </citation>
    <scope>NUCLEOTIDE SEQUENCE</scope>
    <source>
        <strain evidence="2">PCE-S</strain>
    </source>
</reference>
<dbReference type="InterPro" id="IPR005585">
    <property type="entry name" value="DUF327"/>
</dbReference>
<dbReference type="SUPFAM" id="SSF158397">
    <property type="entry name" value="TM1646-like"/>
    <property type="match status" value="1"/>
</dbReference>
<evidence type="ECO:0000313" key="2">
    <source>
        <dbReference type="EMBL" id="CDX03152.1"/>
    </source>
</evidence>
<dbReference type="PATRIC" id="fig|49338.4.peg.3516"/>